<evidence type="ECO:0000313" key="2">
    <source>
        <dbReference type="EMBL" id="KAJ9576971.1"/>
    </source>
</evidence>
<reference evidence="2" key="2">
    <citation type="submission" date="2023-05" db="EMBL/GenBank/DDBJ databases">
        <authorList>
            <person name="Fouks B."/>
        </authorList>
    </citation>
    <scope>NUCLEOTIDE SEQUENCE</scope>
    <source>
        <strain evidence="2">Stay&amp;Tobe</strain>
        <tissue evidence="2">Testes</tissue>
    </source>
</reference>
<protein>
    <submittedName>
        <fullName evidence="2">Uncharacterized protein</fullName>
    </submittedName>
</protein>
<keyword evidence="1" id="KW-1133">Transmembrane helix</keyword>
<sequence length="84" mass="9251">FSGFVVVGVGVGVVGMSNFAFSQMSEALTIMSVSLTIFDMNNSSDVCKFVGIYVASVYDDRRSFIYGSVFGRVFWIWIDVVVLL</sequence>
<feature type="non-terminal residue" evidence="2">
    <location>
        <position position="84"/>
    </location>
</feature>
<keyword evidence="1" id="KW-0472">Membrane</keyword>
<name>A0AAD8E4Y6_DIPPU</name>
<evidence type="ECO:0000313" key="3">
    <source>
        <dbReference type="Proteomes" id="UP001233999"/>
    </source>
</evidence>
<accession>A0AAD8E4Y6</accession>
<comment type="caution">
    <text evidence="2">The sequence shown here is derived from an EMBL/GenBank/DDBJ whole genome shotgun (WGS) entry which is preliminary data.</text>
</comment>
<dbReference type="Proteomes" id="UP001233999">
    <property type="component" value="Unassembled WGS sequence"/>
</dbReference>
<reference evidence="2" key="1">
    <citation type="journal article" date="2023" name="IScience">
        <title>Live-bearing cockroach genome reveals convergent evolutionary mechanisms linked to viviparity in insects and beyond.</title>
        <authorList>
            <person name="Fouks B."/>
            <person name="Harrison M.C."/>
            <person name="Mikhailova A.A."/>
            <person name="Marchal E."/>
            <person name="English S."/>
            <person name="Carruthers M."/>
            <person name="Jennings E.C."/>
            <person name="Chiamaka E.L."/>
            <person name="Frigard R.A."/>
            <person name="Pippel M."/>
            <person name="Attardo G.M."/>
            <person name="Benoit J.B."/>
            <person name="Bornberg-Bauer E."/>
            <person name="Tobe S.S."/>
        </authorList>
    </citation>
    <scope>NUCLEOTIDE SEQUENCE</scope>
    <source>
        <strain evidence="2">Stay&amp;Tobe</strain>
    </source>
</reference>
<gene>
    <name evidence="2" type="ORF">L9F63_006456</name>
</gene>
<evidence type="ECO:0000256" key="1">
    <source>
        <dbReference type="SAM" id="Phobius"/>
    </source>
</evidence>
<proteinExistence type="predicted"/>
<dbReference type="EMBL" id="JASPKZ010009382">
    <property type="protein sequence ID" value="KAJ9576971.1"/>
    <property type="molecule type" value="Genomic_DNA"/>
</dbReference>
<dbReference type="AlphaFoldDB" id="A0AAD8E4Y6"/>
<organism evidence="2 3">
    <name type="scientific">Diploptera punctata</name>
    <name type="common">Pacific beetle cockroach</name>
    <dbReference type="NCBI Taxonomy" id="6984"/>
    <lineage>
        <taxon>Eukaryota</taxon>
        <taxon>Metazoa</taxon>
        <taxon>Ecdysozoa</taxon>
        <taxon>Arthropoda</taxon>
        <taxon>Hexapoda</taxon>
        <taxon>Insecta</taxon>
        <taxon>Pterygota</taxon>
        <taxon>Neoptera</taxon>
        <taxon>Polyneoptera</taxon>
        <taxon>Dictyoptera</taxon>
        <taxon>Blattodea</taxon>
        <taxon>Blaberoidea</taxon>
        <taxon>Blaberidae</taxon>
        <taxon>Diplopterinae</taxon>
        <taxon>Diploptera</taxon>
    </lineage>
</organism>
<keyword evidence="1" id="KW-0812">Transmembrane</keyword>
<feature type="transmembrane region" description="Helical" evidence="1">
    <location>
        <begin position="64"/>
        <end position="83"/>
    </location>
</feature>
<feature type="non-terminal residue" evidence="2">
    <location>
        <position position="1"/>
    </location>
</feature>
<keyword evidence="3" id="KW-1185">Reference proteome</keyword>